<sequence>MYFFGNSTQESSEESSTKESNFSDCTGAKPKFCFPPPPRLSKSANNSYCSTASDSSNSVSFPERSFCVAKKKKHKSRVNKNLPPLGIYWDIENCHVPKSKSAAAVVQRIRDVFLENYRESEFVVVCDVKKESPQVIQELHDAQVMLIHVSSTSKNAADEKLRQSLRRFGELHPAPSGVVLISGDVNFAADLSDLRYRKKVRVILVHNVNVADALILCANEHHSFPELMKDIPIINKCKVINNTPAFLTITNLPQNFEVGKLKCRLQMLTENCGGKVSGISGGDGIASVRFGNLDTALRAQRRIQGEDVFGNKIKVLSPSVRSFTGRKMRNADASFKSYDMSPMPPPGFSQHEIQNSFGNQSNSKDLRRQSSAVPPQCVFRPIRGAGAQTATPMEVGYETGGAKRGGADRRPLTPQEQLLMAACGPSAIGRVHRTSGSSEYNSDEQRVSRVAYINENDGKTVQSNQPVDLVISNLDPSIEVKELRRLLTNMLKEYAMILSLTISVQADGGPIANIRVNSQHEAQFTISQLHRQKLGHKRIVISYAQTNSPDPEQLRAIIIGLLQEVPDNCMPLFKFLDLLESRYHCTISVSEVNKLKDICKITDDLGSRIISLTQEIKTSPPPNLSRTLVPYCILHCPNGIQSRGWCELSVIQAPNIKTSLKLFASKLIMLLKIHMGCMHLMSFQACYEQEFHEPLPVDDGGVPLEHLISCIPNMEIKSVGTNKNIKVIKYEENRNGESEEDSVLKSVPPPLAPNISLLCRELVDLLKTTEKCQLLLSKFIPAYHHHFGRQCRVADYGYTKLLDLFESISHVVQIMGDGTRRTITLSHTAQMRRFTSDLLRVLKVQPAKQICFTDFPSAYEKVMNKTFNAVEYGLCTFEDLLQEVPENTVVISRNEEGVFIAVPKREQTSEEIMRTKQFAAEVIDLLRHSSYYTMLFNKFVPAYHHHFGHQCKVSDYGFTKLIELFEAIPDIVKIEELPDGERTVSLTLQQSLRILGSQIVQIIKSNQSPVLLSDLSRLYLREYGYPLKPQLYECNSIAEITAKLSNYVQVNNSNAGLLLVAIDVDTIPNTLKIRSWALLLKPPHCMELNTFRFEYQSRYNSSFTMDSLQHIGNVVSISSSNESNYISLTSLYIVAAQLYHVIYSNSGNVPYYNLEKAYYDYYGKPLKLSNYQIFSVDEFYNHFNLLFFIRGSKKKSTVMLHRNLAEHLVPLPSSMYKSSQLTLNNKRESSNWPPPPPPPDMVQTPMKKVSPPKPDTPPTPDNNPWSQWSSNSNFDLNLSIQMPIVFNPKLLGNPESLISPARHLLPPNRNPWASIASSVDAPDPTELPMPDKLISKSGVISDDSADSGVNTRLDNSPSDTENDTNSTERQSLGSSRKLPFATYLSFNQ</sequence>
<proteinExistence type="predicted"/>
<dbReference type="Pfam" id="PF12872">
    <property type="entry name" value="OST-HTH"/>
    <property type="match status" value="4"/>
</dbReference>
<feature type="region of interest" description="Disordered" evidence="3">
    <location>
        <begin position="1220"/>
        <end position="1270"/>
    </location>
</feature>
<dbReference type="Pfam" id="PF11608">
    <property type="entry name" value="RRM_MARF1"/>
    <property type="match status" value="1"/>
</dbReference>
<dbReference type="CDD" id="cd08824">
    <property type="entry name" value="LOTUS"/>
    <property type="match status" value="1"/>
</dbReference>
<dbReference type="GO" id="GO:0004540">
    <property type="term" value="F:RNA nuclease activity"/>
    <property type="evidence" value="ECO:0007669"/>
    <property type="project" value="InterPro"/>
</dbReference>
<evidence type="ECO:0000313" key="6">
    <source>
        <dbReference type="Proteomes" id="UP001153737"/>
    </source>
</evidence>
<dbReference type="InterPro" id="IPR041966">
    <property type="entry name" value="LOTUS-like"/>
</dbReference>
<dbReference type="PANTHER" id="PTHR14379">
    <property type="entry name" value="LIMKAIN B LKAP"/>
    <property type="match status" value="1"/>
</dbReference>
<feature type="domain" description="HTH OST-type" evidence="4">
    <location>
        <begin position="830"/>
        <end position="905"/>
    </location>
</feature>
<dbReference type="GO" id="GO:0003723">
    <property type="term" value="F:RNA binding"/>
    <property type="evidence" value="ECO:0007669"/>
    <property type="project" value="UniProtKB-KW"/>
</dbReference>
<dbReference type="Gene3D" id="3.30.70.330">
    <property type="match status" value="2"/>
</dbReference>
<organism evidence="5 6">
    <name type="scientific">Phaedon cochleariae</name>
    <name type="common">Mustard beetle</name>
    <dbReference type="NCBI Taxonomy" id="80249"/>
    <lineage>
        <taxon>Eukaryota</taxon>
        <taxon>Metazoa</taxon>
        <taxon>Ecdysozoa</taxon>
        <taxon>Arthropoda</taxon>
        <taxon>Hexapoda</taxon>
        <taxon>Insecta</taxon>
        <taxon>Pterygota</taxon>
        <taxon>Neoptera</taxon>
        <taxon>Endopterygota</taxon>
        <taxon>Coleoptera</taxon>
        <taxon>Polyphaga</taxon>
        <taxon>Cucujiformia</taxon>
        <taxon>Chrysomeloidea</taxon>
        <taxon>Chrysomelidae</taxon>
        <taxon>Chrysomelinae</taxon>
        <taxon>Chrysomelini</taxon>
        <taxon>Phaedon</taxon>
    </lineage>
</organism>
<dbReference type="Gene3D" id="3.30.420.610">
    <property type="entry name" value="LOTUS domain-like"/>
    <property type="match status" value="4"/>
</dbReference>
<dbReference type="CDD" id="cd10910">
    <property type="entry name" value="PIN_limkain_b1_N_like"/>
    <property type="match status" value="1"/>
</dbReference>
<gene>
    <name evidence="5" type="ORF">PHAECO_LOCUS236</name>
</gene>
<dbReference type="GO" id="GO:0005777">
    <property type="term" value="C:peroxisome"/>
    <property type="evidence" value="ECO:0007669"/>
    <property type="project" value="InterPro"/>
</dbReference>
<feature type="domain" description="HTH OST-type" evidence="4">
    <location>
        <begin position="754"/>
        <end position="829"/>
    </location>
</feature>
<evidence type="ECO:0000313" key="5">
    <source>
        <dbReference type="EMBL" id="CAG9812530.1"/>
    </source>
</evidence>
<keyword evidence="6" id="KW-1185">Reference proteome</keyword>
<keyword evidence="1" id="KW-0677">Repeat</keyword>
<dbReference type="OrthoDB" id="549353at2759"/>
<dbReference type="InterPro" id="IPR021139">
    <property type="entry name" value="NYN"/>
</dbReference>
<feature type="region of interest" description="Disordered" evidence="3">
    <location>
        <begin position="346"/>
        <end position="370"/>
    </location>
</feature>
<protein>
    <recommendedName>
        <fullName evidence="4">HTH OST-type domain-containing protein</fullName>
    </recommendedName>
</protein>
<dbReference type="InterPro" id="IPR034189">
    <property type="entry name" value="MARF1_RRM1"/>
</dbReference>
<dbReference type="InterPro" id="IPR045602">
    <property type="entry name" value="MARF1_LOTUS"/>
</dbReference>
<dbReference type="GO" id="GO:1905762">
    <property type="term" value="F:CCR4-NOT complex binding"/>
    <property type="evidence" value="ECO:0007669"/>
    <property type="project" value="TreeGrafter"/>
</dbReference>
<evidence type="ECO:0000256" key="3">
    <source>
        <dbReference type="SAM" id="MobiDB-lite"/>
    </source>
</evidence>
<dbReference type="Pfam" id="PF19687">
    <property type="entry name" value="MARF1_LOTUS"/>
    <property type="match status" value="2"/>
</dbReference>
<feature type="region of interest" description="Disordered" evidence="3">
    <location>
        <begin position="1315"/>
        <end position="1376"/>
    </location>
</feature>
<evidence type="ECO:0000259" key="4">
    <source>
        <dbReference type="PROSITE" id="PS51644"/>
    </source>
</evidence>
<dbReference type="InterPro" id="IPR012677">
    <property type="entry name" value="Nucleotide-bd_a/b_plait_sf"/>
</dbReference>
<dbReference type="PANTHER" id="PTHR14379:SF3">
    <property type="entry name" value="MEIOSIS REGULATOR AND MRNA STABILITY FACTOR 1"/>
    <property type="match status" value="1"/>
</dbReference>
<feature type="domain" description="HTH OST-type" evidence="4">
    <location>
        <begin position="914"/>
        <end position="988"/>
    </location>
</feature>
<dbReference type="InterPro" id="IPR024768">
    <property type="entry name" value="Marf1"/>
</dbReference>
<dbReference type="Pfam" id="PF01936">
    <property type="entry name" value="NYN"/>
    <property type="match status" value="1"/>
</dbReference>
<dbReference type="Proteomes" id="UP001153737">
    <property type="component" value="Chromosome 1"/>
</dbReference>
<dbReference type="InterPro" id="IPR035979">
    <property type="entry name" value="RBD_domain_sf"/>
</dbReference>
<dbReference type="PROSITE" id="PS51644">
    <property type="entry name" value="HTH_OST"/>
    <property type="match status" value="5"/>
</dbReference>
<feature type="region of interest" description="Disordered" evidence="3">
    <location>
        <begin position="1"/>
        <end position="28"/>
    </location>
</feature>
<evidence type="ECO:0000256" key="1">
    <source>
        <dbReference type="ARBA" id="ARBA00022737"/>
    </source>
</evidence>
<reference evidence="5" key="1">
    <citation type="submission" date="2022-01" db="EMBL/GenBank/DDBJ databases">
        <authorList>
            <person name="King R."/>
        </authorList>
    </citation>
    <scope>NUCLEOTIDE SEQUENCE</scope>
</reference>
<evidence type="ECO:0000256" key="2">
    <source>
        <dbReference type="ARBA" id="ARBA00022884"/>
    </source>
</evidence>
<dbReference type="SUPFAM" id="SSF54928">
    <property type="entry name" value="RNA-binding domain, RBD"/>
    <property type="match status" value="1"/>
</dbReference>
<feature type="compositionally biased region" description="Polar residues" evidence="3">
    <location>
        <begin position="1347"/>
        <end position="1374"/>
    </location>
</feature>
<feature type="compositionally biased region" description="Pro residues" evidence="3">
    <location>
        <begin position="1251"/>
        <end position="1261"/>
    </location>
</feature>
<reference evidence="5" key="2">
    <citation type="submission" date="2022-10" db="EMBL/GenBank/DDBJ databases">
        <authorList>
            <consortium name="ENA_rothamsted_submissions"/>
            <consortium name="culmorum"/>
            <person name="King R."/>
        </authorList>
    </citation>
    <scope>NUCLEOTIDE SEQUENCE</scope>
</reference>
<keyword evidence="2" id="KW-0694">RNA-binding</keyword>
<dbReference type="InterPro" id="IPR025605">
    <property type="entry name" value="OST-HTH/LOTUS_dom"/>
</dbReference>
<feature type="compositionally biased region" description="Polar residues" evidence="3">
    <location>
        <begin position="351"/>
        <end position="370"/>
    </location>
</feature>
<feature type="domain" description="HTH OST-type" evidence="4">
    <location>
        <begin position="659"/>
        <end position="731"/>
    </location>
</feature>
<feature type="domain" description="HTH OST-type" evidence="4">
    <location>
        <begin position="991"/>
        <end position="1064"/>
    </location>
</feature>
<name>A0A9N9S7N2_PHACE</name>
<dbReference type="GO" id="GO:0010468">
    <property type="term" value="P:regulation of gene expression"/>
    <property type="evidence" value="ECO:0007669"/>
    <property type="project" value="InterPro"/>
</dbReference>
<dbReference type="EMBL" id="OU896707">
    <property type="protein sequence ID" value="CAG9812530.1"/>
    <property type="molecule type" value="Genomic_DNA"/>
</dbReference>
<accession>A0A9N9S7N2</accession>